<feature type="compositionally biased region" description="Basic and acidic residues" evidence="11">
    <location>
        <begin position="309"/>
        <end position="324"/>
    </location>
</feature>
<dbReference type="Gramene" id="GBG69420">
    <property type="protein sequence ID" value="GBG69420"/>
    <property type="gene ID" value="CBR_g4114"/>
</dbReference>
<evidence type="ECO:0000313" key="13">
    <source>
        <dbReference type="Proteomes" id="UP000265515"/>
    </source>
</evidence>
<protein>
    <submittedName>
        <fullName evidence="12">Uncharacterized protein</fullName>
    </submittedName>
</protein>
<feature type="compositionally biased region" description="Polar residues" evidence="11">
    <location>
        <begin position="167"/>
        <end position="176"/>
    </location>
</feature>
<evidence type="ECO:0000256" key="2">
    <source>
        <dbReference type="ARBA" id="ARBA00006003"/>
    </source>
</evidence>
<feature type="region of interest" description="Disordered" evidence="11">
    <location>
        <begin position="69"/>
        <end position="88"/>
    </location>
</feature>
<evidence type="ECO:0000256" key="6">
    <source>
        <dbReference type="ARBA" id="ARBA00022968"/>
    </source>
</evidence>
<keyword evidence="9" id="KW-0472">Membrane</keyword>
<evidence type="ECO:0000313" key="12">
    <source>
        <dbReference type="EMBL" id="GBG69420.1"/>
    </source>
</evidence>
<keyword evidence="6" id="KW-0735">Signal-anchor</keyword>
<dbReference type="PANTHER" id="PTHR11987">
    <property type="entry name" value="ALPHA-2,8-SIALYLTRANSFERASE"/>
    <property type="match status" value="1"/>
</dbReference>
<dbReference type="GO" id="GO:0008373">
    <property type="term" value="F:sialyltransferase activity"/>
    <property type="evidence" value="ECO:0007669"/>
    <property type="project" value="InterPro"/>
</dbReference>
<sequence>MQCSTSLSANYSDCRGRNKPIIAVSFEEGGTVNESLQVVGNRDGQSLQNPSVTQVHNNGERDIITVAGEGEVGERGGEREGVATTSAQEVQPVRTTDLIQKDSELRTKGEAVRTTTTQEATDDDASVLHRDPDRGGDKKRPVENGRRSSLDEDLNGRPGNDEKGESSDNLDNQMTAGNDDEQRERVDVFSMSVADRASTVGLPMSVDGHHHSNNGVVGGTGNDDDNNDNNDNNDNDDDEKEYNRHVNHGSEAQEKKTQQEPVFEENESQPILQQTAGDGGGEVEKRSADVDPFTEDADVSHVDGTNQPTKDDLDHSEHHSHAGDEGSDNNGNGVGDGEKLESRRDSNSVADGGDEGGKHRDEDRVANNDHHGDGDGHGDSTETHLLLPDIRETIGRESLTNNENTRDGGEINVNGNDDKGVQDSIADANADPRGDLNPGEHEEDSTDGKGLTELEHSDGQHDEGQEEETGGQAGLAAAAGGGGGGGGGGAESANGGGGAEGDKAVARSGGRSQTSQSDDDCKDVWSLADQVGEVLASVIGLVEKHLPWRGTIPRKIGFGVHSGALMVLAEHNPGVKGAMGEVVESSKDYGEKLDLQTCAVVGNGGSLLHSGRGSTINQHTAVFRLNQAPTGPYAEDVGTKTNIRFLNKKWTSRYGRRDPNTDFLPLEEGVVLLSARGTDDSKRKLGSRFQAHQKGAIVAVLELKVANATRNLMHEYEQRTDCLGGWGQKHLSSWQSLYMPEEEREVFARELEVIEDPLERQTTEDEKKLEWKLRMMREKKRRREETNRVAREVERIRPGRQEVQTQAEVLAKLDKILGYLEVLSEAWLEEHQANKGQDVTLHAIRSGFREFARDVVTHVETEVKKLKEGAKKFCVGAIESAKVVATAEAASRPRKEPVKLKFPDSYNGKKDDNFDNWESHCL</sequence>
<evidence type="ECO:0000256" key="4">
    <source>
        <dbReference type="ARBA" id="ARBA00022679"/>
    </source>
</evidence>
<comment type="similarity">
    <text evidence="2">Belongs to the glycosyltransferase 29 family.</text>
</comment>
<reference evidence="12 13" key="1">
    <citation type="journal article" date="2018" name="Cell">
        <title>The Chara Genome: Secondary Complexity and Implications for Plant Terrestrialization.</title>
        <authorList>
            <person name="Nishiyama T."/>
            <person name="Sakayama H."/>
            <person name="Vries J.D."/>
            <person name="Buschmann H."/>
            <person name="Saint-Marcoux D."/>
            <person name="Ullrich K.K."/>
            <person name="Haas F.B."/>
            <person name="Vanderstraeten L."/>
            <person name="Becker D."/>
            <person name="Lang D."/>
            <person name="Vosolsobe S."/>
            <person name="Rombauts S."/>
            <person name="Wilhelmsson P.K.I."/>
            <person name="Janitza P."/>
            <person name="Kern R."/>
            <person name="Heyl A."/>
            <person name="Rumpler F."/>
            <person name="Villalobos L.I.A.C."/>
            <person name="Clay J.M."/>
            <person name="Skokan R."/>
            <person name="Toyoda A."/>
            <person name="Suzuki Y."/>
            <person name="Kagoshima H."/>
            <person name="Schijlen E."/>
            <person name="Tajeshwar N."/>
            <person name="Catarino B."/>
            <person name="Hetherington A.J."/>
            <person name="Saltykova A."/>
            <person name="Bonnot C."/>
            <person name="Breuninger H."/>
            <person name="Symeonidi A."/>
            <person name="Radhakrishnan G.V."/>
            <person name="Van Nieuwerburgh F."/>
            <person name="Deforce D."/>
            <person name="Chang C."/>
            <person name="Karol K.G."/>
            <person name="Hedrich R."/>
            <person name="Ulvskov P."/>
            <person name="Glockner G."/>
            <person name="Delwiche C.F."/>
            <person name="Petrasek J."/>
            <person name="Van de Peer Y."/>
            <person name="Friml J."/>
            <person name="Beilby M."/>
            <person name="Dolan L."/>
            <person name="Kohara Y."/>
            <person name="Sugano S."/>
            <person name="Fujiyama A."/>
            <person name="Delaux P.-M."/>
            <person name="Quint M."/>
            <person name="TheiBen G."/>
            <person name="Hagemann M."/>
            <person name="Harholt J."/>
            <person name="Dunand C."/>
            <person name="Zachgo S."/>
            <person name="Langdale J."/>
            <person name="Maumus F."/>
            <person name="Straeten D.V.D."/>
            <person name="Gould S.B."/>
            <person name="Rensing S.A."/>
        </authorList>
    </citation>
    <scope>NUCLEOTIDE SEQUENCE [LARGE SCALE GENOMIC DNA]</scope>
    <source>
        <strain evidence="12 13">S276</strain>
    </source>
</reference>
<comment type="caution">
    <text evidence="12">The sequence shown here is derived from an EMBL/GenBank/DDBJ whole genome shotgun (WGS) entry which is preliminary data.</text>
</comment>
<keyword evidence="13" id="KW-1185">Reference proteome</keyword>
<evidence type="ECO:0000256" key="11">
    <source>
        <dbReference type="SAM" id="MobiDB-lite"/>
    </source>
</evidence>
<keyword evidence="7" id="KW-1133">Transmembrane helix</keyword>
<dbReference type="Pfam" id="PF00777">
    <property type="entry name" value="Glyco_transf_29"/>
    <property type="match status" value="1"/>
</dbReference>
<feature type="compositionally biased region" description="Acidic residues" evidence="11">
    <location>
        <begin position="222"/>
        <end position="240"/>
    </location>
</feature>
<keyword evidence="5" id="KW-0812">Transmembrane</keyword>
<feature type="compositionally biased region" description="Basic and acidic residues" evidence="11">
    <location>
        <begin position="100"/>
        <end position="111"/>
    </location>
</feature>
<feature type="compositionally biased region" description="Basic and acidic residues" evidence="11">
    <location>
        <begin position="355"/>
        <end position="382"/>
    </location>
</feature>
<feature type="compositionally biased region" description="Basic and acidic residues" evidence="11">
    <location>
        <begin position="336"/>
        <end position="346"/>
    </location>
</feature>
<evidence type="ECO:0000256" key="10">
    <source>
        <dbReference type="ARBA" id="ARBA00023180"/>
    </source>
</evidence>
<evidence type="ECO:0000256" key="5">
    <source>
        <dbReference type="ARBA" id="ARBA00022692"/>
    </source>
</evidence>
<dbReference type="Proteomes" id="UP000265515">
    <property type="component" value="Unassembled WGS sequence"/>
</dbReference>
<evidence type="ECO:0000256" key="8">
    <source>
        <dbReference type="ARBA" id="ARBA00023034"/>
    </source>
</evidence>
<dbReference type="InterPro" id="IPR001675">
    <property type="entry name" value="Glyco_trans_29"/>
</dbReference>
<dbReference type="GO" id="GO:0000139">
    <property type="term" value="C:Golgi membrane"/>
    <property type="evidence" value="ECO:0007669"/>
    <property type="project" value="UniProtKB-SubCell"/>
</dbReference>
<feature type="compositionally biased region" description="Gly residues" evidence="11">
    <location>
        <begin position="479"/>
        <end position="499"/>
    </location>
</feature>
<dbReference type="PANTHER" id="PTHR11987:SF36">
    <property type="entry name" value="SIA-ALPHA-2,3-GAL-BETA-1,4-GLCNAC-R:ALPHA 2,8-SIALYLTRANSFERASE"/>
    <property type="match status" value="1"/>
</dbReference>
<accession>A0A388KH78</accession>
<organism evidence="12 13">
    <name type="scientific">Chara braunii</name>
    <name type="common">Braun's stonewort</name>
    <dbReference type="NCBI Taxonomy" id="69332"/>
    <lineage>
        <taxon>Eukaryota</taxon>
        <taxon>Viridiplantae</taxon>
        <taxon>Streptophyta</taxon>
        <taxon>Charophyceae</taxon>
        <taxon>Charales</taxon>
        <taxon>Characeae</taxon>
        <taxon>Chara</taxon>
    </lineage>
</organism>
<name>A0A388KH78_CHABU</name>
<gene>
    <name evidence="12" type="ORF">CBR_g4114</name>
</gene>
<evidence type="ECO:0000256" key="3">
    <source>
        <dbReference type="ARBA" id="ARBA00022676"/>
    </source>
</evidence>
<feature type="compositionally biased region" description="Basic and acidic residues" evidence="11">
    <location>
        <begin position="430"/>
        <end position="463"/>
    </location>
</feature>
<dbReference type="InterPro" id="IPR038578">
    <property type="entry name" value="GT29-like_sf"/>
</dbReference>
<feature type="compositionally biased region" description="Basic and acidic residues" evidence="11">
    <location>
        <begin position="72"/>
        <end position="81"/>
    </location>
</feature>
<evidence type="ECO:0000256" key="1">
    <source>
        <dbReference type="ARBA" id="ARBA00004323"/>
    </source>
</evidence>
<dbReference type="Gene3D" id="3.90.1480.20">
    <property type="entry name" value="Glycosyl transferase family 29"/>
    <property type="match status" value="1"/>
</dbReference>
<keyword evidence="8" id="KW-0333">Golgi apparatus</keyword>
<comment type="subcellular location">
    <subcellularLocation>
        <location evidence="1">Golgi apparatus membrane</location>
        <topology evidence="1">Single-pass type II membrane protein</topology>
    </subcellularLocation>
</comment>
<feature type="region of interest" description="Disordered" evidence="11">
    <location>
        <begin position="100"/>
        <end position="521"/>
    </location>
</feature>
<proteinExistence type="inferred from homology"/>
<dbReference type="AlphaFoldDB" id="A0A388KH78"/>
<dbReference type="InterPro" id="IPR050943">
    <property type="entry name" value="Glycosyltr_29_Sialyltrsf"/>
</dbReference>
<dbReference type="STRING" id="69332.A0A388KH78"/>
<keyword evidence="4" id="KW-0808">Transferase</keyword>
<evidence type="ECO:0000256" key="7">
    <source>
        <dbReference type="ARBA" id="ARBA00022989"/>
    </source>
</evidence>
<keyword evidence="3" id="KW-0328">Glycosyltransferase</keyword>
<evidence type="ECO:0000256" key="9">
    <source>
        <dbReference type="ARBA" id="ARBA00023136"/>
    </source>
</evidence>
<feature type="compositionally biased region" description="Basic and acidic residues" evidence="11">
    <location>
        <begin position="126"/>
        <end position="150"/>
    </location>
</feature>
<dbReference type="EMBL" id="BFEA01000114">
    <property type="protein sequence ID" value="GBG69420.1"/>
    <property type="molecule type" value="Genomic_DNA"/>
</dbReference>
<keyword evidence="10" id="KW-0325">Glycoprotein</keyword>
<dbReference type="OrthoDB" id="10264956at2759"/>